<dbReference type="EMBL" id="MCGO01000039">
    <property type="protein sequence ID" value="ORY39512.1"/>
    <property type="molecule type" value="Genomic_DNA"/>
</dbReference>
<dbReference type="Proteomes" id="UP000193642">
    <property type="component" value="Unassembled WGS sequence"/>
</dbReference>
<reference evidence="1 2" key="1">
    <citation type="submission" date="2016-07" db="EMBL/GenBank/DDBJ databases">
        <title>Pervasive Adenine N6-methylation of Active Genes in Fungi.</title>
        <authorList>
            <consortium name="DOE Joint Genome Institute"/>
            <person name="Mondo S.J."/>
            <person name="Dannebaum R.O."/>
            <person name="Kuo R.C."/>
            <person name="Labutti K."/>
            <person name="Haridas S."/>
            <person name="Kuo A."/>
            <person name="Salamov A."/>
            <person name="Ahrendt S.R."/>
            <person name="Lipzen A."/>
            <person name="Sullivan W."/>
            <person name="Andreopoulos W.B."/>
            <person name="Clum A."/>
            <person name="Lindquist E."/>
            <person name="Daum C."/>
            <person name="Ramamoorthy G.K."/>
            <person name="Gryganskyi A."/>
            <person name="Culley D."/>
            <person name="Magnuson J.K."/>
            <person name="James T.Y."/>
            <person name="O'Malley M.A."/>
            <person name="Stajich J.E."/>
            <person name="Spatafora J.W."/>
            <person name="Visel A."/>
            <person name="Grigoriev I.V."/>
        </authorList>
    </citation>
    <scope>NUCLEOTIDE SEQUENCE [LARGE SCALE GENOMIC DNA]</scope>
    <source>
        <strain evidence="1 2">JEL800</strain>
    </source>
</reference>
<name>A0A1Y2BXL7_9FUNG</name>
<proteinExistence type="predicted"/>
<evidence type="ECO:0000313" key="1">
    <source>
        <dbReference type="EMBL" id="ORY39512.1"/>
    </source>
</evidence>
<accession>A0A1Y2BXL7</accession>
<evidence type="ECO:0000313" key="2">
    <source>
        <dbReference type="Proteomes" id="UP000193642"/>
    </source>
</evidence>
<dbReference type="OrthoDB" id="2162611at2759"/>
<keyword evidence="2" id="KW-1185">Reference proteome</keyword>
<organism evidence="1 2">
    <name type="scientific">Rhizoclosmatium globosum</name>
    <dbReference type="NCBI Taxonomy" id="329046"/>
    <lineage>
        <taxon>Eukaryota</taxon>
        <taxon>Fungi</taxon>
        <taxon>Fungi incertae sedis</taxon>
        <taxon>Chytridiomycota</taxon>
        <taxon>Chytridiomycota incertae sedis</taxon>
        <taxon>Chytridiomycetes</taxon>
        <taxon>Chytridiales</taxon>
        <taxon>Chytriomycetaceae</taxon>
        <taxon>Rhizoclosmatium</taxon>
    </lineage>
</organism>
<gene>
    <name evidence="1" type="ORF">BCR33DRAFT_788155</name>
</gene>
<comment type="caution">
    <text evidence="1">The sequence shown here is derived from an EMBL/GenBank/DDBJ whole genome shotgun (WGS) entry which is preliminary data.</text>
</comment>
<protein>
    <submittedName>
        <fullName evidence="1">Uncharacterized protein</fullName>
    </submittedName>
</protein>
<sequence length="159" mass="17794">MSTNEIVITPGPILPNLEARPITSYLKNRIKDPIALNMEAHASIRQFNADNNISCYSQPLPITRYIPNSQKKPNKHVAKLRDLRAQHEFKIQEDEQVVGDRVERGLMFGGEVQGLNPSFSAIRPGHEVFGRLGRVHLVSEYRTGTDGGDEGILQDGTDY</sequence>
<dbReference type="AlphaFoldDB" id="A0A1Y2BXL7"/>